<accession>A0A6J7K1L6</accession>
<dbReference type="InterPro" id="IPR018929">
    <property type="entry name" value="DUF2510"/>
</dbReference>
<dbReference type="Pfam" id="PF10708">
    <property type="entry name" value="DUF2510"/>
    <property type="match status" value="1"/>
</dbReference>
<protein>
    <submittedName>
        <fullName evidence="3">Unannotated protein</fullName>
    </submittedName>
</protein>
<evidence type="ECO:0000256" key="1">
    <source>
        <dbReference type="SAM" id="Phobius"/>
    </source>
</evidence>
<evidence type="ECO:0000313" key="3">
    <source>
        <dbReference type="EMBL" id="CAB4948869.1"/>
    </source>
</evidence>
<keyword evidence="1" id="KW-1133">Transmembrane helix</keyword>
<proteinExistence type="predicted"/>
<dbReference type="EMBL" id="CAFBNE010000039">
    <property type="protein sequence ID" value="CAB4948869.1"/>
    <property type="molecule type" value="Genomic_DNA"/>
</dbReference>
<organism evidence="3">
    <name type="scientific">freshwater metagenome</name>
    <dbReference type="NCBI Taxonomy" id="449393"/>
    <lineage>
        <taxon>unclassified sequences</taxon>
        <taxon>metagenomes</taxon>
        <taxon>ecological metagenomes</taxon>
    </lineage>
</organism>
<feature type="transmembrane region" description="Helical" evidence="1">
    <location>
        <begin position="88"/>
        <end position="115"/>
    </location>
</feature>
<feature type="domain" description="DUF2510" evidence="2">
    <location>
        <begin position="14"/>
        <end position="42"/>
    </location>
</feature>
<sequence length="175" mass="17822">MDEAADEIAGQRPAGWYPAPGGESRVVSYWDGNAWSGAGVPSNRRGVRPRGRLGWAGLWLVIAGGSGIAVLILATLDEASRPGGQGTGLPLVGLAVFAAALIAGTVCGILASLRADRRHYENPQARAAFKAGGGMIVIAAAFALIGLAIMSLGLVAAVTFVVLGLLMLGLIFMLA</sequence>
<evidence type="ECO:0000259" key="2">
    <source>
        <dbReference type="Pfam" id="PF10708"/>
    </source>
</evidence>
<feature type="transmembrane region" description="Helical" evidence="1">
    <location>
        <begin position="127"/>
        <end position="149"/>
    </location>
</feature>
<name>A0A6J7K1L6_9ZZZZ</name>
<dbReference type="AlphaFoldDB" id="A0A6J7K1L6"/>
<keyword evidence="1" id="KW-0472">Membrane</keyword>
<feature type="transmembrane region" description="Helical" evidence="1">
    <location>
        <begin position="53"/>
        <end position="76"/>
    </location>
</feature>
<gene>
    <name evidence="3" type="ORF">UFOPK3772_01403</name>
</gene>
<keyword evidence="1" id="KW-0812">Transmembrane</keyword>
<feature type="transmembrane region" description="Helical" evidence="1">
    <location>
        <begin position="155"/>
        <end position="174"/>
    </location>
</feature>
<reference evidence="3" key="1">
    <citation type="submission" date="2020-05" db="EMBL/GenBank/DDBJ databases">
        <authorList>
            <person name="Chiriac C."/>
            <person name="Salcher M."/>
            <person name="Ghai R."/>
            <person name="Kavagutti S V."/>
        </authorList>
    </citation>
    <scope>NUCLEOTIDE SEQUENCE</scope>
</reference>